<protein>
    <submittedName>
        <fullName evidence="1">Uncharacterized protein</fullName>
    </submittedName>
</protein>
<reference evidence="1 2" key="1">
    <citation type="submission" date="2020-08" db="EMBL/GenBank/DDBJ databases">
        <title>Genome public.</title>
        <authorList>
            <person name="Liu C."/>
            <person name="Sun Q."/>
        </authorList>
    </citation>
    <scope>NUCLEOTIDE SEQUENCE [LARGE SCALE GENOMIC DNA]</scope>
    <source>
        <strain evidence="1 2">NSJ-6</strain>
    </source>
</reference>
<sequence length="53" mass="6367">MTILRIRIFVTRIQIYLFKKMIFLPRRTKSSIAKKLINDINIISNEMVCKKII</sequence>
<proteinExistence type="predicted"/>
<name>A0ABR7DAM2_9CLOT</name>
<dbReference type="EMBL" id="JACOOO010000004">
    <property type="protein sequence ID" value="MBC5627743.1"/>
    <property type="molecule type" value="Genomic_DNA"/>
</dbReference>
<comment type="caution">
    <text evidence="1">The sequence shown here is derived from an EMBL/GenBank/DDBJ whole genome shotgun (WGS) entry which is preliminary data.</text>
</comment>
<accession>A0ABR7DAM2</accession>
<dbReference type="Proteomes" id="UP000596929">
    <property type="component" value="Unassembled WGS sequence"/>
</dbReference>
<evidence type="ECO:0000313" key="1">
    <source>
        <dbReference type="EMBL" id="MBC5627743.1"/>
    </source>
</evidence>
<organism evidence="1 2">
    <name type="scientific">Clostridium hominis</name>
    <dbReference type="NCBI Taxonomy" id="2763036"/>
    <lineage>
        <taxon>Bacteria</taxon>
        <taxon>Bacillati</taxon>
        <taxon>Bacillota</taxon>
        <taxon>Clostridia</taxon>
        <taxon>Eubacteriales</taxon>
        <taxon>Clostridiaceae</taxon>
        <taxon>Clostridium</taxon>
    </lineage>
</organism>
<gene>
    <name evidence="1" type="ORF">H8S20_02445</name>
</gene>
<evidence type="ECO:0000313" key="2">
    <source>
        <dbReference type="Proteomes" id="UP000596929"/>
    </source>
</evidence>
<dbReference type="RefSeq" id="WP_186859220.1">
    <property type="nucleotide sequence ID" value="NZ_JACOOO010000004.1"/>
</dbReference>
<keyword evidence="2" id="KW-1185">Reference proteome</keyword>